<evidence type="ECO:0000313" key="7">
    <source>
        <dbReference type="Proteomes" id="UP000252884"/>
    </source>
</evidence>
<keyword evidence="4" id="KW-0862">Zinc</keyword>
<dbReference type="GO" id="GO:0046872">
    <property type="term" value="F:metal ion binding"/>
    <property type="evidence" value="ECO:0007669"/>
    <property type="project" value="UniProtKB-KW"/>
</dbReference>
<evidence type="ECO:0000256" key="2">
    <source>
        <dbReference type="ARBA" id="ARBA00022723"/>
    </source>
</evidence>
<dbReference type="EMBL" id="QPJK01000001">
    <property type="protein sequence ID" value="RCW75956.1"/>
    <property type="molecule type" value="Genomic_DNA"/>
</dbReference>
<keyword evidence="2" id="KW-0479">Metal-binding</keyword>
<comment type="caution">
    <text evidence="6">The sequence shown here is derived from an EMBL/GenBank/DDBJ whole genome shotgun (WGS) entry which is preliminary data.</text>
</comment>
<dbReference type="OrthoDB" id="9774976at2"/>
<dbReference type="GO" id="GO:0005829">
    <property type="term" value="C:cytosol"/>
    <property type="evidence" value="ECO:0007669"/>
    <property type="project" value="TreeGrafter"/>
</dbReference>
<protein>
    <submittedName>
        <fullName evidence="6">Putative deacylase</fullName>
    </submittedName>
</protein>
<keyword evidence="3" id="KW-0378">Hydrolase</keyword>
<dbReference type="InterPro" id="IPR050178">
    <property type="entry name" value="AspA/AstE_fam"/>
</dbReference>
<dbReference type="GO" id="GO:0016788">
    <property type="term" value="F:hydrolase activity, acting on ester bonds"/>
    <property type="evidence" value="ECO:0007669"/>
    <property type="project" value="InterPro"/>
</dbReference>
<dbReference type="PANTHER" id="PTHR15162:SF7">
    <property type="entry name" value="SUCCINYLGLUTAMATE DESUCCINYLASE"/>
    <property type="match status" value="1"/>
</dbReference>
<dbReference type="RefSeq" id="WP_114465720.1">
    <property type="nucleotide sequence ID" value="NZ_QPJK01000001.1"/>
</dbReference>
<dbReference type="Proteomes" id="UP000252884">
    <property type="component" value="Unassembled WGS sequence"/>
</dbReference>
<dbReference type="Pfam" id="PF24827">
    <property type="entry name" value="AstE_AspA_cat"/>
    <property type="match status" value="1"/>
</dbReference>
<accession>A0A368Y9E2</accession>
<gene>
    <name evidence="6" type="ORF">DES41_101560</name>
</gene>
<dbReference type="Gene3D" id="3.40.630.10">
    <property type="entry name" value="Zn peptidases"/>
    <property type="match status" value="1"/>
</dbReference>
<dbReference type="InterPro" id="IPR055438">
    <property type="entry name" value="AstE_AspA_cat"/>
</dbReference>
<sequence>MDETLRSHAFASPLTGARLVVLGGVHGDETCGTVAIERLRADLESGRLALRRGELTLVPVANPLARQRQHREGERNLNRSFQPDPQPADYEARITNLLCPLLARHDVLLDLHSFHTAGAPFAMIGPRDNSGPLEPFSRAREEGWLALHLGMECVVESWLDVYAARLARLGRSTDARALAFGWGTNEYMRSQGGYAVTLECGQHRDPQAPEVAYRAILASLALLDMAGTAQSPPRPPRLLRLVDVVDRQTEGDRLLRDWASFDPVQRGQPIGVRADGRAVEAPCDGVIVFPNPQATPGSEWFYLAVDSERRLADPGLTPVP</sequence>
<keyword evidence="7" id="KW-1185">Reference proteome</keyword>
<evidence type="ECO:0000256" key="3">
    <source>
        <dbReference type="ARBA" id="ARBA00022801"/>
    </source>
</evidence>
<evidence type="ECO:0000313" key="6">
    <source>
        <dbReference type="EMBL" id="RCW75956.1"/>
    </source>
</evidence>
<comment type="cofactor">
    <cofactor evidence="1">
        <name>Zn(2+)</name>
        <dbReference type="ChEBI" id="CHEBI:29105"/>
    </cofactor>
</comment>
<name>A0A368Y9E2_9BURK</name>
<dbReference type="SUPFAM" id="SSF53187">
    <property type="entry name" value="Zn-dependent exopeptidases"/>
    <property type="match status" value="1"/>
</dbReference>
<feature type="domain" description="Succinylglutamate desuccinylase/Aspartoacylase catalytic" evidence="5">
    <location>
        <begin position="16"/>
        <end position="113"/>
    </location>
</feature>
<evidence type="ECO:0000256" key="4">
    <source>
        <dbReference type="ARBA" id="ARBA00022833"/>
    </source>
</evidence>
<dbReference type="AlphaFoldDB" id="A0A368Y9E2"/>
<reference evidence="6 7" key="1">
    <citation type="submission" date="2018-07" db="EMBL/GenBank/DDBJ databases">
        <title>Genomic Encyclopedia of Type Strains, Phase IV (KMG-IV): sequencing the most valuable type-strain genomes for metagenomic binning, comparative biology and taxonomic classification.</title>
        <authorList>
            <person name="Goeker M."/>
        </authorList>
    </citation>
    <scope>NUCLEOTIDE SEQUENCE [LARGE SCALE GENOMIC DNA]</scope>
    <source>
        <strain evidence="6 7">DSM 21634</strain>
    </source>
</reference>
<evidence type="ECO:0000256" key="1">
    <source>
        <dbReference type="ARBA" id="ARBA00001947"/>
    </source>
</evidence>
<proteinExistence type="predicted"/>
<dbReference type="PANTHER" id="PTHR15162">
    <property type="entry name" value="ASPARTOACYLASE"/>
    <property type="match status" value="1"/>
</dbReference>
<evidence type="ECO:0000259" key="5">
    <source>
        <dbReference type="Pfam" id="PF24827"/>
    </source>
</evidence>
<organism evidence="6 7">
    <name type="scientific">Pseudorhodoferax soli</name>
    <dbReference type="NCBI Taxonomy" id="545864"/>
    <lineage>
        <taxon>Bacteria</taxon>
        <taxon>Pseudomonadati</taxon>
        <taxon>Pseudomonadota</taxon>
        <taxon>Betaproteobacteria</taxon>
        <taxon>Burkholderiales</taxon>
        <taxon>Comamonadaceae</taxon>
    </lineage>
</organism>